<evidence type="ECO:0000259" key="6">
    <source>
        <dbReference type="Pfam" id="PF14691"/>
    </source>
</evidence>
<dbReference type="GO" id="GO:0016639">
    <property type="term" value="F:oxidoreductase activity, acting on the CH-NH2 group of donors, NAD or NADP as acceptor"/>
    <property type="evidence" value="ECO:0007669"/>
    <property type="project" value="InterPro"/>
</dbReference>
<dbReference type="InterPro" id="IPR028261">
    <property type="entry name" value="DPD_II"/>
</dbReference>
<dbReference type="NCBIfam" id="TIGR01317">
    <property type="entry name" value="GOGAT_sm_gam"/>
    <property type="match status" value="1"/>
</dbReference>
<dbReference type="InterPro" id="IPR051394">
    <property type="entry name" value="Glutamate_Synthase"/>
</dbReference>
<dbReference type="FunFam" id="3.50.50.60:FF:000160">
    <property type="entry name" value="Glutamate synthase (NADPH)"/>
    <property type="match status" value="1"/>
</dbReference>
<dbReference type="PANTHER" id="PTHR43100">
    <property type="entry name" value="GLUTAMATE SYNTHASE [NADPH] SMALL CHAIN"/>
    <property type="match status" value="1"/>
</dbReference>
<dbReference type="Pfam" id="PF14691">
    <property type="entry name" value="Fer4_20"/>
    <property type="match status" value="1"/>
</dbReference>
<evidence type="ECO:0000313" key="7">
    <source>
        <dbReference type="EMBL" id="GAL95397.1"/>
    </source>
</evidence>
<sequence>MGKPTGFIEFLRELPSELTPLDRLHNWDEFHLPMPEDKLRNQAARCMDCGTPFCHTGTLISGMASGCPINNLIPEWNDLIYRGLWREALDRLHKTNNFPEFTGRVCPAPCEGSCVLGIHNPPVTIKNIECSIIDKGWESGWITANPPAIRTGKKVAVIGSGPAGLAAADQLNKAGHWVTVYERADRPGGLLMYGIPNMKLDKEEVVLRRLQMLEQEGVKMVCNTEVGKDISAQDLLNEYDAVVICTGATKPRDLNIEGRQLKGIHFAMEFLTANTKALLDGQPGEDFISAAGKDVVIIGGGDTGTDCVGTSLRHNCRSVTQLEIMPQPPRERAADNPWPEWPKIYRLDYGQEEAAARFGDDPRVYTTTATKFEGDSEGNVTGIHTVRVEWQRNEKGQFIPQPVAGTEKFVPTQLVLLAMGFLGPEQPLLDDLGLEKDARSNIKAEHGQFATSLPKVFAAGDCRRGQSLVVWAINEGRGAARECDRFLMGATDLP</sequence>
<evidence type="ECO:0000256" key="4">
    <source>
        <dbReference type="ARBA" id="ARBA00029440"/>
    </source>
</evidence>
<feature type="domain" description="FAD/NAD(P)-binding" evidence="5">
    <location>
        <begin position="153"/>
        <end position="329"/>
    </location>
</feature>
<dbReference type="AlphaFoldDB" id="A0A0A1W020"/>
<dbReference type="EC" id="1.4.1.13" evidence="7"/>
<dbReference type="InterPro" id="IPR023753">
    <property type="entry name" value="FAD/NAD-binding_dom"/>
</dbReference>
<keyword evidence="3" id="KW-0314">Glutamate biosynthesis</keyword>
<evidence type="ECO:0000313" key="8">
    <source>
        <dbReference type="Proteomes" id="UP000030321"/>
    </source>
</evidence>
<dbReference type="GO" id="GO:0006537">
    <property type="term" value="P:glutamate biosynthetic process"/>
    <property type="evidence" value="ECO:0007669"/>
    <property type="project" value="UniProtKB-KW"/>
</dbReference>
<dbReference type="PRINTS" id="PR00419">
    <property type="entry name" value="ADXRDTASE"/>
</dbReference>
<evidence type="ECO:0000259" key="5">
    <source>
        <dbReference type="Pfam" id="PF07992"/>
    </source>
</evidence>
<dbReference type="PANTHER" id="PTHR43100:SF1">
    <property type="entry name" value="GLUTAMATE SYNTHASE [NADPH] SMALL CHAIN"/>
    <property type="match status" value="1"/>
</dbReference>
<accession>A0A0A1W020</accession>
<proteinExistence type="predicted"/>
<gene>
    <name evidence="7" type="ORF">N44_04252</name>
</gene>
<dbReference type="Gene3D" id="3.50.50.60">
    <property type="entry name" value="FAD/NAD(P)-binding domain"/>
    <property type="match status" value="2"/>
</dbReference>
<dbReference type="EMBL" id="BBPA01000070">
    <property type="protein sequence ID" value="GAL95397.1"/>
    <property type="molecule type" value="Genomic_DNA"/>
</dbReference>
<dbReference type="Pfam" id="PF07992">
    <property type="entry name" value="Pyr_redox_2"/>
    <property type="match status" value="2"/>
</dbReference>
<name>A0A0A1W020_MICAE</name>
<dbReference type="GO" id="GO:0004355">
    <property type="term" value="F:glutamate synthase (NADPH) activity"/>
    <property type="evidence" value="ECO:0007669"/>
    <property type="project" value="UniProtKB-EC"/>
</dbReference>
<dbReference type="SUPFAM" id="SSF51971">
    <property type="entry name" value="Nucleotide-binding domain"/>
    <property type="match status" value="1"/>
</dbReference>
<dbReference type="RefSeq" id="WP_045361853.1">
    <property type="nucleotide sequence ID" value="NZ_BBPA01000070.1"/>
</dbReference>
<dbReference type="InterPro" id="IPR009051">
    <property type="entry name" value="Helical_ferredxn"/>
</dbReference>
<dbReference type="Proteomes" id="UP000030321">
    <property type="component" value="Unassembled WGS sequence"/>
</dbReference>
<feature type="domain" description="FAD/NAD(P)-binding" evidence="5">
    <location>
        <begin position="402"/>
        <end position="476"/>
    </location>
</feature>
<organism evidence="7 8">
    <name type="scientific">Microcystis aeruginosa NIES-44</name>
    <dbReference type="NCBI Taxonomy" id="449439"/>
    <lineage>
        <taxon>Bacteria</taxon>
        <taxon>Bacillati</taxon>
        <taxon>Cyanobacteriota</taxon>
        <taxon>Cyanophyceae</taxon>
        <taxon>Oscillatoriophycideae</taxon>
        <taxon>Chroococcales</taxon>
        <taxon>Microcystaceae</taxon>
        <taxon>Microcystis</taxon>
    </lineage>
</organism>
<dbReference type="GO" id="GO:0051536">
    <property type="term" value="F:iron-sulfur cluster binding"/>
    <property type="evidence" value="ECO:0007669"/>
    <property type="project" value="InterPro"/>
</dbReference>
<comment type="pathway">
    <text evidence="4">Amino-acid biosynthesis.</text>
</comment>
<dbReference type="InterPro" id="IPR006005">
    <property type="entry name" value="Glut_synth_ssu1"/>
</dbReference>
<comment type="caution">
    <text evidence="7">The sequence shown here is derived from an EMBL/GenBank/DDBJ whole genome shotgun (WGS) entry which is preliminary data.</text>
</comment>
<evidence type="ECO:0000256" key="3">
    <source>
        <dbReference type="ARBA" id="ARBA00023164"/>
    </source>
</evidence>
<reference evidence="8" key="1">
    <citation type="journal article" date="2015" name="Genome">
        <title>Whole Genome Sequence of the Non-Microcystin-Producing Microcystis aeruginosa Strain NIES-44.</title>
        <authorList>
            <person name="Okano K."/>
            <person name="Miyata N."/>
            <person name="Ozaki Y."/>
        </authorList>
    </citation>
    <scope>NUCLEOTIDE SEQUENCE [LARGE SCALE GENOMIC DNA]</scope>
    <source>
        <strain evidence="8">NIES-44</strain>
    </source>
</reference>
<dbReference type="SUPFAM" id="SSF46548">
    <property type="entry name" value="alpha-helical ferredoxin"/>
    <property type="match status" value="1"/>
</dbReference>
<evidence type="ECO:0000256" key="1">
    <source>
        <dbReference type="ARBA" id="ARBA00022605"/>
    </source>
</evidence>
<protein>
    <submittedName>
        <fullName evidence="7">Glutamate synthase [NADPH] small chain</fullName>
        <ecNumber evidence="7">1.4.1.13</ecNumber>
    </submittedName>
</protein>
<dbReference type="Gene3D" id="1.10.1060.10">
    <property type="entry name" value="Alpha-helical ferredoxin"/>
    <property type="match status" value="1"/>
</dbReference>
<dbReference type="FunFam" id="3.40.50.720:FF:000113">
    <property type="entry name" value="Glutamate synthase [NADH], amyloplastic"/>
    <property type="match status" value="1"/>
</dbReference>
<keyword evidence="2 7" id="KW-0560">Oxidoreductase</keyword>
<evidence type="ECO:0000256" key="2">
    <source>
        <dbReference type="ARBA" id="ARBA00023002"/>
    </source>
</evidence>
<keyword evidence="1" id="KW-0028">Amino-acid biosynthesis</keyword>
<dbReference type="InterPro" id="IPR036188">
    <property type="entry name" value="FAD/NAD-bd_sf"/>
</dbReference>
<feature type="domain" description="Dihydroprymidine dehydrogenase" evidence="6">
    <location>
        <begin position="24"/>
        <end position="140"/>
    </location>
</feature>